<evidence type="ECO:0000313" key="2">
    <source>
        <dbReference type="Proteomes" id="UP001597262"/>
    </source>
</evidence>
<accession>A0ABW3RXH8</accession>
<dbReference type="Proteomes" id="UP001597262">
    <property type="component" value="Unassembled WGS sequence"/>
</dbReference>
<keyword evidence="2" id="KW-1185">Reference proteome</keyword>
<name>A0ABW3RXH8_9BACL</name>
<protein>
    <submittedName>
        <fullName evidence="1">DUF3168 domain-containing protein</fullName>
    </submittedName>
</protein>
<dbReference type="RefSeq" id="WP_379319307.1">
    <property type="nucleotide sequence ID" value="NZ_JBHTLM010000006.1"/>
</dbReference>
<organism evidence="1 2">
    <name type="scientific">Paenibacillus puldeungensis</name>
    <dbReference type="NCBI Taxonomy" id="696536"/>
    <lineage>
        <taxon>Bacteria</taxon>
        <taxon>Bacillati</taxon>
        <taxon>Bacillota</taxon>
        <taxon>Bacilli</taxon>
        <taxon>Bacillales</taxon>
        <taxon>Paenibacillaceae</taxon>
        <taxon>Paenibacillus</taxon>
    </lineage>
</organism>
<sequence length="133" mass="14786">MDFEEALSVEIESIAGLSGKVYPGFSPGKTAPYAVYLSSEGIRYKVLTNGYLGSLRADVTLNIIASKYKQLKQLTKAAINKLVSFEGRVIGTGGPFIDELTYEAPVELWEEEPKLFRCVIEFTVYYEESEQIG</sequence>
<gene>
    <name evidence="1" type="ORF">ACFQ3W_11220</name>
</gene>
<dbReference type="EMBL" id="JBHTLM010000006">
    <property type="protein sequence ID" value="MFD1176866.1"/>
    <property type="molecule type" value="Genomic_DNA"/>
</dbReference>
<comment type="caution">
    <text evidence="1">The sequence shown here is derived from an EMBL/GenBank/DDBJ whole genome shotgun (WGS) entry which is preliminary data.</text>
</comment>
<evidence type="ECO:0000313" key="1">
    <source>
        <dbReference type="EMBL" id="MFD1176866.1"/>
    </source>
</evidence>
<reference evidence="2" key="1">
    <citation type="journal article" date="2019" name="Int. J. Syst. Evol. Microbiol.">
        <title>The Global Catalogue of Microorganisms (GCM) 10K type strain sequencing project: providing services to taxonomists for standard genome sequencing and annotation.</title>
        <authorList>
            <consortium name="The Broad Institute Genomics Platform"/>
            <consortium name="The Broad Institute Genome Sequencing Center for Infectious Disease"/>
            <person name="Wu L."/>
            <person name="Ma J."/>
        </authorList>
    </citation>
    <scope>NUCLEOTIDE SEQUENCE [LARGE SCALE GENOMIC DNA]</scope>
    <source>
        <strain evidence="2">CCUG 59189</strain>
    </source>
</reference>
<proteinExistence type="predicted"/>